<dbReference type="Pfam" id="PF11080">
    <property type="entry name" value="GhoS"/>
    <property type="match status" value="1"/>
</dbReference>
<protein>
    <submittedName>
        <fullName evidence="1">Uncharacterized protein</fullName>
    </submittedName>
</protein>
<dbReference type="EMBL" id="CP009451">
    <property type="protein sequence ID" value="AIR03728.1"/>
    <property type="molecule type" value="Genomic_DNA"/>
</dbReference>
<dbReference type="GO" id="GO:0004521">
    <property type="term" value="F:RNA endonuclease activity"/>
    <property type="evidence" value="ECO:0007669"/>
    <property type="project" value="InterPro"/>
</dbReference>
<dbReference type="Gene3D" id="3.30.70.2360">
    <property type="match status" value="1"/>
</dbReference>
<dbReference type="InterPro" id="IPR022597">
    <property type="entry name" value="GhoS"/>
</dbReference>
<reference evidence="1 2" key="1">
    <citation type="submission" date="2014-09" db="EMBL/GenBank/DDBJ databases">
        <title>Cedecea neteri SSMD04 Genome Sequencing.</title>
        <authorList>
            <person name="Tan J.-Y."/>
        </authorList>
    </citation>
    <scope>NUCLEOTIDE SEQUENCE [LARGE SCALE GENOMIC DNA]</scope>
    <source>
        <strain evidence="1 2">SSMD04</strain>
    </source>
</reference>
<evidence type="ECO:0000313" key="1">
    <source>
        <dbReference type="EMBL" id="AIR03728.1"/>
    </source>
</evidence>
<name>A0A089PUP4_9ENTR</name>
<sequence length="94" mass="10416">MSDVERYVITVQFEDRSLADINELNNQLTLGGFSPTLTDDEGKIHELGPGSFGLISTLDEREVETLAKGLGNVALGTEPDVIVSRWEVWQKQKP</sequence>
<dbReference type="OrthoDB" id="6490595at2"/>
<keyword evidence="2" id="KW-1185">Reference proteome</keyword>
<proteinExistence type="predicted"/>
<dbReference type="Proteomes" id="UP000029481">
    <property type="component" value="Chromosome"/>
</dbReference>
<organism evidence="1 2">
    <name type="scientific">Cedecea neteri</name>
    <dbReference type="NCBI Taxonomy" id="158822"/>
    <lineage>
        <taxon>Bacteria</taxon>
        <taxon>Pseudomonadati</taxon>
        <taxon>Pseudomonadota</taxon>
        <taxon>Gammaproteobacteria</taxon>
        <taxon>Enterobacterales</taxon>
        <taxon>Enterobacteriaceae</taxon>
        <taxon>Cedecea</taxon>
    </lineage>
</organism>
<dbReference type="AlphaFoldDB" id="A0A089PUP4"/>
<dbReference type="KEGG" id="cnt:JT31_03635"/>
<gene>
    <name evidence="1" type="ORF">JT31_03635</name>
</gene>
<dbReference type="RefSeq" id="WP_038473351.1">
    <property type="nucleotide sequence ID" value="NZ_CP009451.1"/>
</dbReference>
<evidence type="ECO:0000313" key="2">
    <source>
        <dbReference type="Proteomes" id="UP000029481"/>
    </source>
</evidence>
<dbReference type="InterPro" id="IPR038241">
    <property type="entry name" value="GhoS_sf"/>
</dbReference>
<accession>A0A089PUP4</accession>